<dbReference type="EMBL" id="PQIB02000003">
    <property type="protein sequence ID" value="RLN30011.1"/>
    <property type="molecule type" value="Genomic_DNA"/>
</dbReference>
<organism evidence="2 3">
    <name type="scientific">Panicum miliaceum</name>
    <name type="common">Proso millet</name>
    <name type="synonym">Broomcorn millet</name>
    <dbReference type="NCBI Taxonomy" id="4540"/>
    <lineage>
        <taxon>Eukaryota</taxon>
        <taxon>Viridiplantae</taxon>
        <taxon>Streptophyta</taxon>
        <taxon>Embryophyta</taxon>
        <taxon>Tracheophyta</taxon>
        <taxon>Spermatophyta</taxon>
        <taxon>Magnoliopsida</taxon>
        <taxon>Liliopsida</taxon>
        <taxon>Poales</taxon>
        <taxon>Poaceae</taxon>
        <taxon>PACMAD clade</taxon>
        <taxon>Panicoideae</taxon>
        <taxon>Panicodae</taxon>
        <taxon>Paniceae</taxon>
        <taxon>Panicinae</taxon>
        <taxon>Panicum</taxon>
        <taxon>Panicum sect. Panicum</taxon>
    </lineage>
</organism>
<dbReference type="AlphaFoldDB" id="A0A3L6T256"/>
<dbReference type="OrthoDB" id="684892at2759"/>
<proteinExistence type="predicted"/>
<keyword evidence="3" id="KW-1185">Reference proteome</keyword>
<sequence>MAPLPDLPDDLIREFLLRLPPDDPACLLRASLACKRWHRILAGPAFRRRHRELHPTPLVLGFLRAVSDRVPYASRFVSIDPASRRPAARDLPGRA</sequence>
<dbReference type="InterPro" id="IPR036047">
    <property type="entry name" value="F-box-like_dom_sf"/>
</dbReference>
<feature type="domain" description="F-box" evidence="1">
    <location>
        <begin position="1"/>
        <end position="49"/>
    </location>
</feature>
<evidence type="ECO:0000313" key="2">
    <source>
        <dbReference type="EMBL" id="RLN30011.1"/>
    </source>
</evidence>
<dbReference type="InterPro" id="IPR001810">
    <property type="entry name" value="F-box_dom"/>
</dbReference>
<comment type="caution">
    <text evidence="2">The sequence shown here is derived from an EMBL/GenBank/DDBJ whole genome shotgun (WGS) entry which is preliminary data.</text>
</comment>
<protein>
    <recommendedName>
        <fullName evidence="1">F-box domain-containing protein</fullName>
    </recommendedName>
</protein>
<accession>A0A3L6T256</accession>
<evidence type="ECO:0000259" key="1">
    <source>
        <dbReference type="PROSITE" id="PS50181"/>
    </source>
</evidence>
<gene>
    <name evidence="2" type="ORF">C2845_PM05G11300</name>
</gene>
<dbReference type="Pfam" id="PF00646">
    <property type="entry name" value="F-box"/>
    <property type="match status" value="1"/>
</dbReference>
<name>A0A3L6T256_PANMI</name>
<dbReference type="PROSITE" id="PS50181">
    <property type="entry name" value="FBOX"/>
    <property type="match status" value="1"/>
</dbReference>
<evidence type="ECO:0000313" key="3">
    <source>
        <dbReference type="Proteomes" id="UP000275267"/>
    </source>
</evidence>
<reference evidence="3" key="1">
    <citation type="journal article" date="2019" name="Nat. Commun.">
        <title>The genome of broomcorn millet.</title>
        <authorList>
            <person name="Zou C."/>
            <person name="Miki D."/>
            <person name="Li D."/>
            <person name="Tang Q."/>
            <person name="Xiao L."/>
            <person name="Rajput S."/>
            <person name="Deng P."/>
            <person name="Jia W."/>
            <person name="Huang R."/>
            <person name="Zhang M."/>
            <person name="Sun Y."/>
            <person name="Hu J."/>
            <person name="Fu X."/>
            <person name="Schnable P.S."/>
            <person name="Li F."/>
            <person name="Zhang H."/>
            <person name="Feng B."/>
            <person name="Zhu X."/>
            <person name="Liu R."/>
            <person name="Schnable J.C."/>
            <person name="Zhu J.-K."/>
            <person name="Zhang H."/>
        </authorList>
    </citation>
    <scope>NUCLEOTIDE SEQUENCE [LARGE SCALE GENOMIC DNA]</scope>
</reference>
<dbReference type="Gene3D" id="1.20.1280.50">
    <property type="match status" value="1"/>
</dbReference>
<dbReference type="Proteomes" id="UP000275267">
    <property type="component" value="Unassembled WGS sequence"/>
</dbReference>
<dbReference type="PANTHER" id="PTHR32133:SF392">
    <property type="entry name" value="F-BOX DOMAIN-CONTAINING PROTEIN"/>
    <property type="match status" value="1"/>
</dbReference>
<dbReference type="PANTHER" id="PTHR32133">
    <property type="entry name" value="OS07G0120400 PROTEIN"/>
    <property type="match status" value="1"/>
</dbReference>
<dbReference type="SUPFAM" id="SSF81383">
    <property type="entry name" value="F-box domain"/>
    <property type="match status" value="1"/>
</dbReference>